<reference evidence="2 3" key="1">
    <citation type="journal article" date="2014" name="PLoS ONE">
        <title>De novo Genome Assembly of the Fungal Plant Pathogen Pyrenophora semeniperda.</title>
        <authorList>
            <person name="Soliai M.M."/>
            <person name="Meyer S.E."/>
            <person name="Udall J.A."/>
            <person name="Elzinga D.E."/>
            <person name="Hermansen R.A."/>
            <person name="Bodily P.M."/>
            <person name="Hart A.A."/>
            <person name="Coleman C.E."/>
        </authorList>
    </citation>
    <scope>NUCLEOTIDE SEQUENCE [LARGE SCALE GENOMIC DNA]</scope>
    <source>
        <strain evidence="2 3">CCB06</strain>
        <tissue evidence="2">Mycelium</tissue>
    </source>
</reference>
<feature type="compositionally biased region" description="Polar residues" evidence="1">
    <location>
        <begin position="40"/>
        <end position="53"/>
    </location>
</feature>
<sequence length="131" mass="14570">MNLGMFCFSFKVCPDMQETSSPARPVPRPILPRAIKTPTGHRSSQGSLKSDSTLALAVREKEEGWGLHQEDLDMHQAASDGTPSPGSHGTSTDDLRRNDGTSKSSLPKSYQCDVYAEWERRYEQKYGTGHR</sequence>
<feature type="compositionally biased region" description="Basic and acidic residues" evidence="1">
    <location>
        <begin position="91"/>
        <end position="100"/>
    </location>
</feature>
<evidence type="ECO:0000313" key="3">
    <source>
        <dbReference type="Proteomes" id="UP000265663"/>
    </source>
</evidence>
<gene>
    <name evidence="2" type="ORF">GMOD_00008293</name>
</gene>
<feature type="compositionally biased region" description="Polar residues" evidence="1">
    <location>
        <begin position="79"/>
        <end position="90"/>
    </location>
</feature>
<protein>
    <submittedName>
        <fullName evidence="2">Uncharacterized protein</fullName>
    </submittedName>
</protein>
<evidence type="ECO:0000256" key="1">
    <source>
        <dbReference type="SAM" id="MobiDB-lite"/>
    </source>
</evidence>
<dbReference type="OrthoDB" id="10420241at2759"/>
<accession>A0A3M7M267</accession>
<name>A0A3M7M267_9PLEO</name>
<evidence type="ECO:0000313" key="2">
    <source>
        <dbReference type="EMBL" id="RMZ68573.1"/>
    </source>
</evidence>
<organism evidence="2 3">
    <name type="scientific">Pyrenophora seminiperda CCB06</name>
    <dbReference type="NCBI Taxonomy" id="1302712"/>
    <lineage>
        <taxon>Eukaryota</taxon>
        <taxon>Fungi</taxon>
        <taxon>Dikarya</taxon>
        <taxon>Ascomycota</taxon>
        <taxon>Pezizomycotina</taxon>
        <taxon>Dothideomycetes</taxon>
        <taxon>Pleosporomycetidae</taxon>
        <taxon>Pleosporales</taxon>
        <taxon>Pleosporineae</taxon>
        <taxon>Pleosporaceae</taxon>
        <taxon>Pyrenophora</taxon>
    </lineage>
</organism>
<keyword evidence="3" id="KW-1185">Reference proteome</keyword>
<dbReference type="EMBL" id="KE747816">
    <property type="protein sequence ID" value="RMZ68573.1"/>
    <property type="molecule type" value="Genomic_DNA"/>
</dbReference>
<dbReference type="AlphaFoldDB" id="A0A3M7M267"/>
<proteinExistence type="predicted"/>
<feature type="region of interest" description="Disordered" evidence="1">
    <location>
        <begin position="17"/>
        <end position="109"/>
    </location>
</feature>
<feature type="compositionally biased region" description="Basic and acidic residues" evidence="1">
    <location>
        <begin position="58"/>
        <end position="74"/>
    </location>
</feature>
<dbReference type="Proteomes" id="UP000265663">
    <property type="component" value="Unassembled WGS sequence"/>
</dbReference>